<evidence type="ECO:0000313" key="2">
    <source>
        <dbReference type="Proteomes" id="UP000192980"/>
    </source>
</evidence>
<evidence type="ECO:0008006" key="3">
    <source>
        <dbReference type="Google" id="ProtNLM"/>
    </source>
</evidence>
<organism evidence="1 2">
    <name type="scientific">Sphingobacterium psychroaquaticum</name>
    <dbReference type="NCBI Taxonomy" id="561061"/>
    <lineage>
        <taxon>Bacteria</taxon>
        <taxon>Pseudomonadati</taxon>
        <taxon>Bacteroidota</taxon>
        <taxon>Sphingobacteriia</taxon>
        <taxon>Sphingobacteriales</taxon>
        <taxon>Sphingobacteriaceae</taxon>
        <taxon>Sphingobacterium</taxon>
    </lineage>
</organism>
<dbReference type="Proteomes" id="UP000192980">
    <property type="component" value="Unassembled WGS sequence"/>
</dbReference>
<proteinExistence type="predicted"/>
<dbReference type="STRING" id="561061.SAMN05660862_1649"/>
<dbReference type="OrthoDB" id="615715at2"/>
<dbReference type="AlphaFoldDB" id="A0A1X7JBN2"/>
<protein>
    <recommendedName>
        <fullName evidence="3">FAD dependent oxidoreductase</fullName>
    </recommendedName>
</protein>
<gene>
    <name evidence="1" type="ORF">SAMN05660862_1649</name>
</gene>
<keyword evidence="2" id="KW-1185">Reference proteome</keyword>
<accession>A0A1X7JBN2</accession>
<name>A0A1X7JBN2_9SPHI</name>
<evidence type="ECO:0000313" key="1">
    <source>
        <dbReference type="EMBL" id="SMG24478.1"/>
    </source>
</evidence>
<sequence length="424" mass="47858">MRPIIFVFLYLCYSAVAFGQKKLKPQVLVYGDDITAYAAALQSSLSNVPTLWILPGSKMVPELTTKPLSFDNLANLDGGIWMSLLMEMAISQTKSDSIAALVKKDINPQLAANALEKLLLKQTNLLVVKEQKIESMKRNKNTWTITCSNKQKYDVRGVVDATSDQLLHSFTGSAIMHAKPGRLLPVERLNAEQVRTLIASGQSGDQIYGLTFSNMIFLEKDNVLNLFAVQQLLDQEQATIPLKANIGQALGAIVAYTAFFKTAVSKVDVRKLQTELLTYGARIVPFQDIATDDPNFMSIQKIGLSNLFKGMKVDPGYYFVKEAPVRYEEVEPVFNKLFTRSQLWFLDNKGSEFYWKDYLSLLKFVGLRGDEIEKQIAKDWNSKLKFEGNFDVDKLVTRYQFATLLDRYASPYVQRVTQEGQPIH</sequence>
<dbReference type="EMBL" id="FXAU01000002">
    <property type="protein sequence ID" value="SMG24478.1"/>
    <property type="molecule type" value="Genomic_DNA"/>
</dbReference>
<dbReference type="RefSeq" id="WP_085472399.1">
    <property type="nucleotide sequence ID" value="NZ_FXAU01000002.1"/>
</dbReference>
<reference evidence="1 2" key="1">
    <citation type="submission" date="2017-04" db="EMBL/GenBank/DDBJ databases">
        <authorList>
            <person name="Afonso C.L."/>
            <person name="Miller P.J."/>
            <person name="Scott M.A."/>
            <person name="Spackman E."/>
            <person name="Goraichik I."/>
            <person name="Dimitrov K.M."/>
            <person name="Suarez D.L."/>
            <person name="Swayne D.E."/>
        </authorList>
    </citation>
    <scope>NUCLEOTIDE SEQUENCE [LARGE SCALE GENOMIC DNA]</scope>
    <source>
        <strain evidence="1 2">DSM 22418</strain>
    </source>
</reference>